<dbReference type="EMBL" id="QAOQ01000004">
    <property type="protein sequence ID" value="PTQ96999.1"/>
    <property type="molecule type" value="Genomic_DNA"/>
</dbReference>
<evidence type="ECO:0000313" key="7">
    <source>
        <dbReference type="EMBL" id="PTQ96999.1"/>
    </source>
</evidence>
<organism evidence="7 8">
    <name type="scientific">Mucilaginibacter yixingensis</name>
    <dbReference type="NCBI Taxonomy" id="1295612"/>
    <lineage>
        <taxon>Bacteria</taxon>
        <taxon>Pseudomonadati</taxon>
        <taxon>Bacteroidota</taxon>
        <taxon>Sphingobacteriia</taxon>
        <taxon>Sphingobacteriales</taxon>
        <taxon>Sphingobacteriaceae</taxon>
        <taxon>Mucilaginibacter</taxon>
    </lineage>
</organism>
<keyword evidence="2 4" id="KW-0378">Hydrolase</keyword>
<evidence type="ECO:0000256" key="4">
    <source>
        <dbReference type="RuleBase" id="RU361169"/>
    </source>
</evidence>
<evidence type="ECO:0000313" key="8">
    <source>
        <dbReference type="Proteomes" id="UP000244168"/>
    </source>
</evidence>
<dbReference type="Proteomes" id="UP000244168">
    <property type="component" value="Unassembled WGS sequence"/>
</dbReference>
<dbReference type="RefSeq" id="WP_107828934.1">
    <property type="nucleotide sequence ID" value="NZ_CP160205.1"/>
</dbReference>
<keyword evidence="8" id="KW-1185">Reference proteome</keyword>
<dbReference type="InterPro" id="IPR000743">
    <property type="entry name" value="Glyco_hydro_28"/>
</dbReference>
<keyword evidence="5" id="KW-0732">Signal</keyword>
<feature type="domain" description="Rhamnogalacturonase A/B/Epimerase-like pectate lyase" evidence="6">
    <location>
        <begin position="46"/>
        <end position="101"/>
    </location>
</feature>
<dbReference type="InterPro" id="IPR006626">
    <property type="entry name" value="PbH1"/>
</dbReference>
<dbReference type="InterPro" id="IPR051801">
    <property type="entry name" value="GH28_Enzymes"/>
</dbReference>
<name>A0A2T5JAG5_9SPHI</name>
<dbReference type="PANTHER" id="PTHR31339:SF9">
    <property type="entry name" value="PLASMIN AND FIBRONECTIN-BINDING PROTEIN A"/>
    <property type="match status" value="1"/>
</dbReference>
<dbReference type="GO" id="GO:0005975">
    <property type="term" value="P:carbohydrate metabolic process"/>
    <property type="evidence" value="ECO:0007669"/>
    <property type="project" value="InterPro"/>
</dbReference>
<dbReference type="GO" id="GO:0004650">
    <property type="term" value="F:polygalacturonase activity"/>
    <property type="evidence" value="ECO:0007669"/>
    <property type="project" value="InterPro"/>
</dbReference>
<evidence type="ECO:0000256" key="2">
    <source>
        <dbReference type="ARBA" id="ARBA00022801"/>
    </source>
</evidence>
<dbReference type="SUPFAM" id="SSF51126">
    <property type="entry name" value="Pectin lyase-like"/>
    <property type="match status" value="2"/>
</dbReference>
<keyword evidence="3 4" id="KW-0326">Glycosidase</keyword>
<sequence length="552" mass="59705">MNLKTTAKAALSIAFGAMSLCATAQQQYSWTNLPKIAQPVFKKDTISIVKFGAKSDGITLNTKAINNAIDACSAKGGGVVLVPQGYWLTGPIVLKSNVNLHVDRAAMLAFTSDKSQYPLVEGNYEGHPSPRNQSPISATNQVNIAVTGTGIIDGHGEVWRAIGKDRLTENEWKALVAKGGIVSNDGRSWLPSESYQKGATTPNSTYIQPGKSLKDYEPMKDFFRPNMVVLTNCKKVLLEGVTVQNSPAWCLHPLLCEDLTLRNVRVRNPWNAQNGDAIDVESCKNVLIEGSTFDAGDDGICVKSGRDEEGRKRGKPTENMIVRNNVVYRAHGGFVIGSEMSGGARNIFVSNCTFIGTDIGLRFKTTRGRGGVVEKIFIKDIAMRDILGSAILFDMYYGGKSFADGDAAGKTNVSAIPVTEATPQFRDFWVSNITCDGASNGLLIRGLPEMAIKDIHLDNVTLKTTKGAEISEAKNIFLKNVRFECKTSPVVIVDNSSNVNIDGMKYTENADQLFLVNGERSGQINVTNTDASKAKEKVSFKGGANSKAISIK</sequence>
<proteinExistence type="inferred from homology"/>
<dbReference type="InterPro" id="IPR012334">
    <property type="entry name" value="Pectin_lyas_fold"/>
</dbReference>
<comment type="similarity">
    <text evidence="1 4">Belongs to the glycosyl hydrolase 28 family.</text>
</comment>
<dbReference type="Pfam" id="PF12708">
    <property type="entry name" value="Pect-lyase_RHGA_epim"/>
    <property type="match status" value="1"/>
</dbReference>
<reference evidence="7 8" key="1">
    <citation type="submission" date="2018-04" db="EMBL/GenBank/DDBJ databases">
        <title>Genomic Encyclopedia of Archaeal and Bacterial Type Strains, Phase II (KMG-II): from individual species to whole genera.</title>
        <authorList>
            <person name="Goeker M."/>
        </authorList>
    </citation>
    <scope>NUCLEOTIDE SEQUENCE [LARGE SCALE GENOMIC DNA]</scope>
    <source>
        <strain evidence="7 8">DSM 26809</strain>
    </source>
</reference>
<dbReference type="OrthoDB" id="9795222at2"/>
<dbReference type="PANTHER" id="PTHR31339">
    <property type="entry name" value="PECTIN LYASE-RELATED"/>
    <property type="match status" value="1"/>
</dbReference>
<dbReference type="AlphaFoldDB" id="A0A2T5JAG5"/>
<evidence type="ECO:0000256" key="1">
    <source>
        <dbReference type="ARBA" id="ARBA00008834"/>
    </source>
</evidence>
<accession>A0A2T5JAG5</accession>
<dbReference type="Pfam" id="PF00295">
    <property type="entry name" value="Glyco_hydro_28"/>
    <property type="match status" value="1"/>
</dbReference>
<feature type="chain" id="PRO_5015432941" evidence="5">
    <location>
        <begin position="25"/>
        <end position="552"/>
    </location>
</feature>
<feature type="signal peptide" evidence="5">
    <location>
        <begin position="1"/>
        <end position="24"/>
    </location>
</feature>
<dbReference type="InterPro" id="IPR011050">
    <property type="entry name" value="Pectin_lyase_fold/virulence"/>
</dbReference>
<dbReference type="SMART" id="SM00710">
    <property type="entry name" value="PbH1"/>
    <property type="match status" value="5"/>
</dbReference>
<evidence type="ECO:0000259" key="6">
    <source>
        <dbReference type="Pfam" id="PF12708"/>
    </source>
</evidence>
<dbReference type="InterPro" id="IPR024535">
    <property type="entry name" value="RHGA/B-epi-like_pectate_lyase"/>
</dbReference>
<gene>
    <name evidence="7" type="ORF">C8P68_104493</name>
</gene>
<comment type="caution">
    <text evidence="7">The sequence shown here is derived from an EMBL/GenBank/DDBJ whole genome shotgun (WGS) entry which is preliminary data.</text>
</comment>
<protein>
    <submittedName>
        <fullName evidence="7">Polygalacturonase</fullName>
    </submittedName>
</protein>
<evidence type="ECO:0000256" key="5">
    <source>
        <dbReference type="SAM" id="SignalP"/>
    </source>
</evidence>
<evidence type="ECO:0000256" key="3">
    <source>
        <dbReference type="ARBA" id="ARBA00023295"/>
    </source>
</evidence>
<dbReference type="Gene3D" id="2.160.20.10">
    <property type="entry name" value="Single-stranded right-handed beta-helix, Pectin lyase-like"/>
    <property type="match status" value="1"/>
</dbReference>